<evidence type="ECO:0000256" key="1">
    <source>
        <dbReference type="SAM" id="SignalP"/>
    </source>
</evidence>
<name>A0A8S9ZI34_9BILA</name>
<feature type="chain" id="PRO_5035854148" evidence="1">
    <location>
        <begin position="21"/>
        <end position="195"/>
    </location>
</feature>
<feature type="signal peptide" evidence="1">
    <location>
        <begin position="1"/>
        <end position="20"/>
    </location>
</feature>
<dbReference type="GO" id="GO:0046417">
    <property type="term" value="P:chorismate metabolic process"/>
    <property type="evidence" value="ECO:0007669"/>
    <property type="project" value="InterPro"/>
</dbReference>
<accession>A0A8S9ZI34</accession>
<dbReference type="EMBL" id="JABEBT010000091">
    <property type="protein sequence ID" value="KAF7632870.1"/>
    <property type="molecule type" value="Genomic_DNA"/>
</dbReference>
<reference evidence="2" key="1">
    <citation type="journal article" date="2020" name="Ecol. Evol.">
        <title>Genome structure and content of the rice root-knot nematode (Meloidogyne graminicola).</title>
        <authorList>
            <person name="Phan N.T."/>
            <person name="Danchin E.G.J."/>
            <person name="Klopp C."/>
            <person name="Perfus-Barbeoch L."/>
            <person name="Kozlowski D.K."/>
            <person name="Koutsovoulos G.D."/>
            <person name="Lopez-Roques C."/>
            <person name="Bouchez O."/>
            <person name="Zahm M."/>
            <person name="Besnard G."/>
            <person name="Bellafiore S."/>
        </authorList>
    </citation>
    <scope>NUCLEOTIDE SEQUENCE</scope>
    <source>
        <strain evidence="2">VN-18</strain>
    </source>
</reference>
<dbReference type="AlphaFoldDB" id="A0A8S9ZI34"/>
<dbReference type="Proteomes" id="UP000605970">
    <property type="component" value="Unassembled WGS sequence"/>
</dbReference>
<dbReference type="SUPFAM" id="SSF48600">
    <property type="entry name" value="Chorismate mutase II"/>
    <property type="match status" value="1"/>
</dbReference>
<gene>
    <name evidence="2" type="ORF">Mgra_00007729</name>
</gene>
<dbReference type="Gene3D" id="1.20.59.10">
    <property type="entry name" value="Chorismate mutase"/>
    <property type="match status" value="1"/>
</dbReference>
<dbReference type="InterPro" id="IPR036263">
    <property type="entry name" value="Chorismate_II_sf"/>
</dbReference>
<comment type="caution">
    <text evidence="2">The sequence shown here is derived from an EMBL/GenBank/DDBJ whole genome shotgun (WGS) entry which is preliminary data.</text>
</comment>
<organism evidence="2 3">
    <name type="scientific">Meloidogyne graminicola</name>
    <dbReference type="NCBI Taxonomy" id="189291"/>
    <lineage>
        <taxon>Eukaryota</taxon>
        <taxon>Metazoa</taxon>
        <taxon>Ecdysozoa</taxon>
        <taxon>Nematoda</taxon>
        <taxon>Chromadorea</taxon>
        <taxon>Rhabditida</taxon>
        <taxon>Tylenchina</taxon>
        <taxon>Tylenchomorpha</taxon>
        <taxon>Tylenchoidea</taxon>
        <taxon>Meloidogynidae</taxon>
        <taxon>Meloidogyninae</taxon>
        <taxon>Meloidogyne</taxon>
    </lineage>
</organism>
<dbReference type="InterPro" id="IPR036979">
    <property type="entry name" value="CM_dom_sf"/>
</dbReference>
<protein>
    <submittedName>
        <fullName evidence="2">Chorismate mutase domain-containing protein</fullName>
    </submittedName>
</protein>
<keyword evidence="3" id="KW-1185">Reference proteome</keyword>
<sequence length="195" mass="22835">MNNLKLFSLLAFIILFNVWAAVTECSPLNNKEVKNEQIGTSEGGYEFGIMSLLQMRLFRAPKVIRLKMAQNPPKPIDDFQREEQLLQNILRINREKQNKIRDENLLQNFFVAQMEAGKMLQRELSLPENSKEIENINMKQYSNLNDVRVEIDILDKEILAEIIKMLGSEGISKQKCLDEKNKILKNEWIRANNYY</sequence>
<keyword evidence="1" id="KW-0732">Signal</keyword>
<evidence type="ECO:0000313" key="3">
    <source>
        <dbReference type="Proteomes" id="UP000605970"/>
    </source>
</evidence>
<evidence type="ECO:0000313" key="2">
    <source>
        <dbReference type="EMBL" id="KAF7632870.1"/>
    </source>
</evidence>
<dbReference type="OrthoDB" id="5891149at2759"/>
<proteinExistence type="predicted"/>